<evidence type="ECO:0000313" key="3">
    <source>
        <dbReference type="Proteomes" id="UP001558613"/>
    </source>
</evidence>
<feature type="transmembrane region" description="Helical" evidence="1">
    <location>
        <begin position="63"/>
        <end position="82"/>
    </location>
</feature>
<reference evidence="2 3" key="1">
    <citation type="submission" date="2023-09" db="EMBL/GenBank/DDBJ databases">
        <authorList>
            <person name="Wang M."/>
        </authorList>
    </citation>
    <scope>NUCLEOTIDE SEQUENCE [LARGE SCALE GENOMIC DNA]</scope>
    <source>
        <strain evidence="2">GT-2023</strain>
        <tissue evidence="2">Liver</tissue>
    </source>
</reference>
<feature type="transmembrane region" description="Helical" evidence="1">
    <location>
        <begin position="23"/>
        <end position="51"/>
    </location>
</feature>
<keyword evidence="3" id="KW-1185">Reference proteome</keyword>
<dbReference type="EMBL" id="JAYMGO010000014">
    <property type="protein sequence ID" value="KAL1261715.1"/>
    <property type="molecule type" value="Genomic_DNA"/>
</dbReference>
<gene>
    <name evidence="2" type="ORF">QQF64_006980</name>
</gene>
<keyword evidence="1" id="KW-1133">Transmembrane helix</keyword>
<keyword evidence="1" id="KW-0812">Transmembrane</keyword>
<organism evidence="2 3">
    <name type="scientific">Cirrhinus molitorella</name>
    <name type="common">mud carp</name>
    <dbReference type="NCBI Taxonomy" id="172907"/>
    <lineage>
        <taxon>Eukaryota</taxon>
        <taxon>Metazoa</taxon>
        <taxon>Chordata</taxon>
        <taxon>Craniata</taxon>
        <taxon>Vertebrata</taxon>
        <taxon>Euteleostomi</taxon>
        <taxon>Actinopterygii</taxon>
        <taxon>Neopterygii</taxon>
        <taxon>Teleostei</taxon>
        <taxon>Ostariophysi</taxon>
        <taxon>Cypriniformes</taxon>
        <taxon>Cyprinidae</taxon>
        <taxon>Labeoninae</taxon>
        <taxon>Labeonini</taxon>
        <taxon>Cirrhinus</taxon>
    </lineage>
</organism>
<dbReference type="Proteomes" id="UP001558613">
    <property type="component" value="Unassembled WGS sequence"/>
</dbReference>
<protein>
    <submittedName>
        <fullName evidence="2">Uncharacterized protein</fullName>
    </submittedName>
</protein>
<keyword evidence="1" id="KW-0472">Membrane</keyword>
<comment type="caution">
    <text evidence="2">The sequence shown here is derived from an EMBL/GenBank/DDBJ whole genome shotgun (WGS) entry which is preliminary data.</text>
</comment>
<feature type="transmembrane region" description="Helical" evidence="1">
    <location>
        <begin position="88"/>
        <end position="110"/>
    </location>
</feature>
<evidence type="ECO:0000313" key="2">
    <source>
        <dbReference type="EMBL" id="KAL1261715.1"/>
    </source>
</evidence>
<accession>A0ABR3MAS7</accession>
<proteinExistence type="predicted"/>
<name>A0ABR3MAS7_9TELE</name>
<evidence type="ECO:0000256" key="1">
    <source>
        <dbReference type="SAM" id="Phobius"/>
    </source>
</evidence>
<sequence>MLSVTEWNLFIIPNVMVSSLRAFFSSLFVSVSLSFLICSLVQFGNVLLISFTYILPFRSRSSLIHVWFSCSASCPGPLAFIIHPPSFISLLWLITSSYTLFLPHVLPLSFSQ</sequence>